<dbReference type="Pfam" id="PF00149">
    <property type="entry name" value="Metallophos"/>
    <property type="match status" value="1"/>
</dbReference>
<dbReference type="SUPFAM" id="SSF56300">
    <property type="entry name" value="Metallo-dependent phosphatases"/>
    <property type="match status" value="1"/>
</dbReference>
<dbReference type="Gene3D" id="3.60.21.10">
    <property type="match status" value="1"/>
</dbReference>
<dbReference type="EMBL" id="JAOQNS010000002">
    <property type="protein sequence ID" value="MCW2306564.1"/>
    <property type="molecule type" value="Genomic_DNA"/>
</dbReference>
<accession>A0ABT3H844</accession>
<dbReference type="InterPro" id="IPR029052">
    <property type="entry name" value="Metallo-depent_PP-like"/>
</dbReference>
<sequence length="286" mass="32886">MTIRAISDLHLASPANRDALQELPFFPDDWLILAGDVAERFDHVRLAFTTLTEKFAKVFWVPGNHDLWAIPEEGGKGPALVGEERYRALVDLARAYGVVTPEDPFEVWTGPGGPCAIAPLFLLYDYSFRPDHIERHEVVAWAREQNSVCADEMFLNPAPFESREAWCARRCDEAEARLSALPEGMETILVNHFPMREDLIRIPRAPRFSPWCGTRRTEDWHRRFNARVVISGHIHIRRTDWRHGTRFEEVSLGYPRQWDQEKGMAPYLRTILGEEADVQEPASALR</sequence>
<keyword evidence="3" id="KW-1185">Reference proteome</keyword>
<dbReference type="RefSeq" id="WP_264600229.1">
    <property type="nucleotide sequence ID" value="NZ_JAOQNS010000002.1"/>
</dbReference>
<comment type="caution">
    <text evidence="2">The sequence shown here is derived from an EMBL/GenBank/DDBJ whole genome shotgun (WGS) entry which is preliminary data.</text>
</comment>
<dbReference type="InterPro" id="IPR004843">
    <property type="entry name" value="Calcineurin-like_PHP"/>
</dbReference>
<evidence type="ECO:0000313" key="3">
    <source>
        <dbReference type="Proteomes" id="UP001209755"/>
    </source>
</evidence>
<dbReference type="InterPro" id="IPR052963">
    <property type="entry name" value="Pantetheine_PDE"/>
</dbReference>
<protein>
    <submittedName>
        <fullName evidence="2">3',5'-cyclic AMP phosphodiesterase CpdA</fullName>
    </submittedName>
</protein>
<proteinExistence type="predicted"/>
<evidence type="ECO:0000259" key="1">
    <source>
        <dbReference type="Pfam" id="PF00149"/>
    </source>
</evidence>
<dbReference type="PANTHER" id="PTHR36492">
    <property type="match status" value="1"/>
</dbReference>
<dbReference type="CDD" id="cd00838">
    <property type="entry name" value="MPP_superfamily"/>
    <property type="match status" value="1"/>
</dbReference>
<dbReference type="PANTHER" id="PTHR36492:SF2">
    <property type="entry name" value="[ACYL-CARRIER-PROTEIN] PHOSPHODIESTERASE PPTH"/>
    <property type="match status" value="1"/>
</dbReference>
<name>A0ABT3H844_9HYPH</name>
<dbReference type="Proteomes" id="UP001209755">
    <property type="component" value="Unassembled WGS sequence"/>
</dbReference>
<reference evidence="3" key="1">
    <citation type="submission" date="2023-07" db="EMBL/GenBank/DDBJ databases">
        <title>Genome sequencing of Purple Non-Sulfur Bacteria from various extreme environments.</title>
        <authorList>
            <person name="Mayer M."/>
        </authorList>
    </citation>
    <scope>NUCLEOTIDE SEQUENCE [LARGE SCALE GENOMIC DNA]</scope>
    <source>
        <strain evidence="3">DSM 17935</strain>
    </source>
</reference>
<organism evidence="2 3">
    <name type="scientific">Rhodobium gokarnense</name>
    <dbReference type="NCBI Taxonomy" id="364296"/>
    <lineage>
        <taxon>Bacteria</taxon>
        <taxon>Pseudomonadati</taxon>
        <taxon>Pseudomonadota</taxon>
        <taxon>Alphaproteobacteria</taxon>
        <taxon>Hyphomicrobiales</taxon>
        <taxon>Rhodobiaceae</taxon>
        <taxon>Rhodobium</taxon>
    </lineage>
</organism>
<feature type="domain" description="Calcineurin-like phosphoesterase" evidence="1">
    <location>
        <begin position="1"/>
        <end position="236"/>
    </location>
</feature>
<evidence type="ECO:0000313" key="2">
    <source>
        <dbReference type="EMBL" id="MCW2306564.1"/>
    </source>
</evidence>
<gene>
    <name evidence="2" type="ORF">M2319_000883</name>
</gene>